<dbReference type="InterPro" id="IPR036291">
    <property type="entry name" value="NAD(P)-bd_dom_sf"/>
</dbReference>
<accession>S9R644</accession>
<sequence>MSPIKTAVLGTGMSAFIFHYPFLEALPEKFEIYAAWERRATAEHSKARSAYPNIKVYTQLDELLADPKVELVVVSLPPDAHVDAVTAALNAGKHVLCEKPFTPTYEEGKRLFDLAKSKNLLLAVYQNRRWDGDFLTAKDVIDSGRLGDIVELESHIDRHRLFRKGNWKDVPSPGSGLVYDLGAHLIDQAVYLFGVPESVTGKVFCQRQIPPLEVEDNFTIVLHYPAKEGKLPVEVILRSTSISCGLSFRYCIKGTRGTFLKFGSDPQEGQLNKGMKPSEGGYGQESSENYAKLWTVPLDADVKALPAPALSTVPTISGNYLALYEEVYESISNKSFTTSVLPEQVLTVEKIIEAAYKSSETSASVKIN</sequence>
<dbReference type="InterPro" id="IPR004104">
    <property type="entry name" value="Gfo/Idh/MocA-like_OxRdtase_C"/>
</dbReference>
<evidence type="ECO:0000313" key="5">
    <source>
        <dbReference type="EMBL" id="EPX73780.1"/>
    </source>
</evidence>
<dbReference type="OrthoDB" id="2129491at2759"/>
<dbReference type="PANTHER" id="PTHR43708">
    <property type="entry name" value="CONSERVED EXPRESSED OXIDOREDUCTASE (EUROFUNG)"/>
    <property type="match status" value="1"/>
</dbReference>
<organism evidence="5 6">
    <name type="scientific">Schizosaccharomyces octosporus (strain yFS286)</name>
    <name type="common">Fission yeast</name>
    <name type="synonym">Octosporomyces octosporus</name>
    <dbReference type="NCBI Taxonomy" id="483514"/>
    <lineage>
        <taxon>Eukaryota</taxon>
        <taxon>Fungi</taxon>
        <taxon>Dikarya</taxon>
        <taxon>Ascomycota</taxon>
        <taxon>Taphrinomycotina</taxon>
        <taxon>Schizosaccharomycetes</taxon>
        <taxon>Schizosaccharomycetales</taxon>
        <taxon>Schizosaccharomycetaceae</taxon>
        <taxon>Schizosaccharomyces</taxon>
    </lineage>
</organism>
<dbReference type="GO" id="GO:0016491">
    <property type="term" value="F:oxidoreductase activity"/>
    <property type="evidence" value="ECO:0007669"/>
    <property type="project" value="UniProtKB-KW"/>
</dbReference>
<dbReference type="Pfam" id="PF01408">
    <property type="entry name" value="GFO_IDH_MocA"/>
    <property type="match status" value="1"/>
</dbReference>
<keyword evidence="2" id="KW-0560">Oxidoreductase</keyword>
<protein>
    <submittedName>
        <fullName evidence="5">Gfo/idh/mocA family oxidoreductase</fullName>
    </submittedName>
</protein>
<gene>
    <name evidence="5" type="ORF">SOCG_02998</name>
</gene>
<dbReference type="GO" id="GO:0000166">
    <property type="term" value="F:nucleotide binding"/>
    <property type="evidence" value="ECO:0007669"/>
    <property type="project" value="InterPro"/>
</dbReference>
<dbReference type="Gene3D" id="3.30.360.10">
    <property type="entry name" value="Dihydrodipicolinate Reductase, domain 2"/>
    <property type="match status" value="1"/>
</dbReference>
<dbReference type="PANTHER" id="PTHR43708:SF5">
    <property type="entry name" value="CONSERVED EXPRESSED OXIDOREDUCTASE (EUROFUNG)-RELATED"/>
    <property type="match status" value="1"/>
</dbReference>
<evidence type="ECO:0000313" key="6">
    <source>
        <dbReference type="Proteomes" id="UP000016088"/>
    </source>
</evidence>
<reference evidence="5 6" key="1">
    <citation type="journal article" date="2011" name="Science">
        <title>Comparative functional genomics of the fission yeasts.</title>
        <authorList>
            <person name="Rhind N."/>
            <person name="Chen Z."/>
            <person name="Yassour M."/>
            <person name="Thompson D.A."/>
            <person name="Haas B.J."/>
            <person name="Habib N."/>
            <person name="Wapinski I."/>
            <person name="Roy S."/>
            <person name="Lin M.F."/>
            <person name="Heiman D.I."/>
            <person name="Young S.K."/>
            <person name="Furuya K."/>
            <person name="Guo Y."/>
            <person name="Pidoux A."/>
            <person name="Chen H.M."/>
            <person name="Robbertse B."/>
            <person name="Goldberg J.M."/>
            <person name="Aoki K."/>
            <person name="Bayne E.H."/>
            <person name="Berlin A.M."/>
            <person name="Desjardins C.A."/>
            <person name="Dobbs E."/>
            <person name="Dukaj L."/>
            <person name="Fan L."/>
            <person name="FitzGerald M.G."/>
            <person name="French C."/>
            <person name="Gujja S."/>
            <person name="Hansen K."/>
            <person name="Keifenheim D."/>
            <person name="Levin J.Z."/>
            <person name="Mosher R.A."/>
            <person name="Mueller C.A."/>
            <person name="Pfiffner J."/>
            <person name="Priest M."/>
            <person name="Russ C."/>
            <person name="Smialowska A."/>
            <person name="Swoboda P."/>
            <person name="Sykes S.M."/>
            <person name="Vaughn M."/>
            <person name="Vengrova S."/>
            <person name="Yoder R."/>
            <person name="Zeng Q."/>
            <person name="Allshire R."/>
            <person name="Baulcombe D."/>
            <person name="Birren B.W."/>
            <person name="Brown W."/>
            <person name="Ekwall K."/>
            <person name="Kellis M."/>
            <person name="Leatherwood J."/>
            <person name="Levin H."/>
            <person name="Margalit H."/>
            <person name="Martienssen R."/>
            <person name="Nieduszynski C.A."/>
            <person name="Spatafora J.W."/>
            <person name="Friedman N."/>
            <person name="Dalgaard J.Z."/>
            <person name="Baumann P."/>
            <person name="Niki H."/>
            <person name="Regev A."/>
            <person name="Nusbaum C."/>
        </authorList>
    </citation>
    <scope>NUCLEOTIDE SEQUENCE [LARGE SCALE GENOMIC DNA]</scope>
    <source>
        <strain evidence="6">yFS286</strain>
    </source>
</reference>
<dbReference type="VEuPathDB" id="FungiDB:SOCG_02998"/>
<dbReference type="RefSeq" id="XP_013016942.1">
    <property type="nucleotide sequence ID" value="XM_013161488.1"/>
</dbReference>
<name>S9R644_SCHOY</name>
<dbReference type="eggNOG" id="KOG2742">
    <property type="taxonomic scope" value="Eukaryota"/>
</dbReference>
<dbReference type="SUPFAM" id="SSF51735">
    <property type="entry name" value="NAD(P)-binding Rossmann-fold domains"/>
    <property type="match status" value="1"/>
</dbReference>
<dbReference type="Gene3D" id="3.40.50.720">
    <property type="entry name" value="NAD(P)-binding Rossmann-like Domain"/>
    <property type="match status" value="1"/>
</dbReference>
<feature type="domain" description="Gfo/Idh/MocA-like oxidoreductase C-terminal" evidence="4">
    <location>
        <begin position="138"/>
        <end position="367"/>
    </location>
</feature>
<dbReference type="HOGENOM" id="CLU_023194_19_1_1"/>
<dbReference type="InterPro" id="IPR000683">
    <property type="entry name" value="Gfo/Idh/MocA-like_OxRdtase_N"/>
</dbReference>
<keyword evidence="6" id="KW-1185">Reference proteome</keyword>
<comment type="similarity">
    <text evidence="1">Belongs to the Gfo/Idh/MocA family.</text>
</comment>
<dbReference type="GeneID" id="25031972"/>
<proteinExistence type="inferred from homology"/>
<evidence type="ECO:0000256" key="2">
    <source>
        <dbReference type="ARBA" id="ARBA00023002"/>
    </source>
</evidence>
<dbReference type="EMBL" id="KE503206">
    <property type="protein sequence ID" value="EPX73780.1"/>
    <property type="molecule type" value="Genomic_DNA"/>
</dbReference>
<evidence type="ECO:0000259" key="3">
    <source>
        <dbReference type="Pfam" id="PF01408"/>
    </source>
</evidence>
<dbReference type="OMA" id="RFERWRP"/>
<feature type="domain" description="Gfo/Idh/MocA-like oxidoreductase N-terminal" evidence="3">
    <location>
        <begin position="4"/>
        <end position="125"/>
    </location>
</feature>
<dbReference type="Pfam" id="PF02894">
    <property type="entry name" value="GFO_IDH_MocA_C"/>
    <property type="match status" value="1"/>
</dbReference>
<dbReference type="Proteomes" id="UP000016088">
    <property type="component" value="Unassembled WGS sequence"/>
</dbReference>
<dbReference type="AlphaFoldDB" id="S9R644"/>
<dbReference type="InterPro" id="IPR051317">
    <property type="entry name" value="Gfo/Idh/MocA_oxidoreduct"/>
</dbReference>
<evidence type="ECO:0000259" key="4">
    <source>
        <dbReference type="Pfam" id="PF02894"/>
    </source>
</evidence>
<evidence type="ECO:0000256" key="1">
    <source>
        <dbReference type="ARBA" id="ARBA00010928"/>
    </source>
</evidence>